<dbReference type="OrthoDB" id="9834054at2"/>
<dbReference type="AlphaFoldDB" id="A0A239D699"/>
<name>A0A239D699_9ACTN</name>
<feature type="signal peptide" evidence="1">
    <location>
        <begin position="1"/>
        <end position="31"/>
    </location>
</feature>
<protein>
    <submittedName>
        <fullName evidence="2">Uncharacterized protein</fullName>
    </submittedName>
</protein>
<dbReference type="EMBL" id="FZOH01000003">
    <property type="protein sequence ID" value="SNS27905.1"/>
    <property type="molecule type" value="Genomic_DNA"/>
</dbReference>
<gene>
    <name evidence="2" type="ORF">SAMN04488107_2021</name>
</gene>
<dbReference type="Proteomes" id="UP000198386">
    <property type="component" value="Unassembled WGS sequence"/>
</dbReference>
<accession>A0A239D699</accession>
<sequence>MSRRRIIPMRFLRLPAVLGFTAALVALGAPAAIAVPASSGATSFDYDTCFPQGDGSTFCARGTTTENFTVTPSGSMTLSYHNNGTTTYTGVEGCTDSTSNRTSINYLLTPDATQAYHVTDRSRSTLTCFGANKTCTLTTVFTLANGVVRVDRQNGTCTPV</sequence>
<organism evidence="2 3">
    <name type="scientific">Geodermatophilus saharensis</name>
    <dbReference type="NCBI Taxonomy" id="1137994"/>
    <lineage>
        <taxon>Bacteria</taxon>
        <taxon>Bacillati</taxon>
        <taxon>Actinomycetota</taxon>
        <taxon>Actinomycetes</taxon>
        <taxon>Geodermatophilales</taxon>
        <taxon>Geodermatophilaceae</taxon>
        <taxon>Geodermatophilus</taxon>
    </lineage>
</organism>
<evidence type="ECO:0000313" key="2">
    <source>
        <dbReference type="EMBL" id="SNS27905.1"/>
    </source>
</evidence>
<keyword evidence="1" id="KW-0732">Signal</keyword>
<reference evidence="3" key="1">
    <citation type="submission" date="2017-06" db="EMBL/GenBank/DDBJ databases">
        <authorList>
            <person name="Varghese N."/>
            <person name="Submissions S."/>
        </authorList>
    </citation>
    <scope>NUCLEOTIDE SEQUENCE [LARGE SCALE GENOMIC DNA]</scope>
    <source>
        <strain evidence="3">DSM 45423</strain>
    </source>
</reference>
<dbReference type="RefSeq" id="WP_089403737.1">
    <property type="nucleotide sequence ID" value="NZ_FZOH01000003.1"/>
</dbReference>
<evidence type="ECO:0000313" key="3">
    <source>
        <dbReference type="Proteomes" id="UP000198386"/>
    </source>
</evidence>
<feature type="chain" id="PRO_5013099634" evidence="1">
    <location>
        <begin position="32"/>
        <end position="160"/>
    </location>
</feature>
<keyword evidence="3" id="KW-1185">Reference proteome</keyword>
<proteinExistence type="predicted"/>
<evidence type="ECO:0000256" key="1">
    <source>
        <dbReference type="SAM" id="SignalP"/>
    </source>
</evidence>